<reference evidence="2" key="1">
    <citation type="submission" date="2016-10" db="EMBL/GenBank/DDBJ databases">
        <authorList>
            <person name="Varghese N."/>
            <person name="Submissions S."/>
        </authorList>
    </citation>
    <scope>NUCLEOTIDE SEQUENCE [LARGE SCALE GENOMIC DNA]</scope>
    <source>
        <strain evidence="2">DSM 11526</strain>
    </source>
</reference>
<organism evidence="1 2">
    <name type="scientific">Marinobacterium iners DSM 11526</name>
    <dbReference type="NCBI Taxonomy" id="1122198"/>
    <lineage>
        <taxon>Bacteria</taxon>
        <taxon>Pseudomonadati</taxon>
        <taxon>Pseudomonadota</taxon>
        <taxon>Gammaproteobacteria</taxon>
        <taxon>Oceanospirillales</taxon>
        <taxon>Oceanospirillaceae</taxon>
        <taxon>Marinobacterium</taxon>
    </lineage>
</organism>
<gene>
    <name evidence="1" type="ORF">SAMN02745729_102176</name>
</gene>
<protein>
    <submittedName>
        <fullName evidence="1">Uncharacterized protein</fullName>
    </submittedName>
</protein>
<proteinExistence type="predicted"/>
<dbReference type="STRING" id="1122198.SAMN02745729_102176"/>
<accession>A0A1H3ZUY3</accession>
<sequence length="83" mass="9742">MTDIYQLEASKLKVLKLQLKHGLQFNYTCYDDGDGVWKIEDGVCKAREVRMCRHPNSPYQPEWREVAKEEHLVSHVVVDWPAL</sequence>
<dbReference type="EMBL" id="FNRJ01000002">
    <property type="protein sequence ID" value="SEA27470.1"/>
    <property type="molecule type" value="Genomic_DNA"/>
</dbReference>
<dbReference type="RefSeq" id="WP_091823398.1">
    <property type="nucleotide sequence ID" value="NZ_FNRJ01000002.1"/>
</dbReference>
<evidence type="ECO:0000313" key="1">
    <source>
        <dbReference type="EMBL" id="SEA27470.1"/>
    </source>
</evidence>
<keyword evidence="2" id="KW-1185">Reference proteome</keyword>
<dbReference type="AlphaFoldDB" id="A0A1H3ZUY3"/>
<evidence type="ECO:0000313" key="2">
    <source>
        <dbReference type="Proteomes" id="UP000242469"/>
    </source>
</evidence>
<dbReference type="Proteomes" id="UP000242469">
    <property type="component" value="Unassembled WGS sequence"/>
</dbReference>
<dbReference type="OrthoDB" id="5944365at2"/>
<name>A0A1H3ZUY3_9GAMM</name>